<reference evidence="2 3" key="1">
    <citation type="submission" date="2023-01" db="EMBL/GenBank/DDBJ databases">
        <title>Analysis of 21 Apiospora genomes using comparative genomics revels a genus with tremendous synthesis potential of carbohydrate active enzymes and secondary metabolites.</title>
        <authorList>
            <person name="Sorensen T."/>
        </authorList>
    </citation>
    <scope>NUCLEOTIDE SEQUENCE [LARGE SCALE GENOMIC DNA]</scope>
    <source>
        <strain evidence="2 3">CBS 114990</strain>
    </source>
</reference>
<keyword evidence="3" id="KW-1185">Reference proteome</keyword>
<dbReference type="GeneID" id="92051452"/>
<dbReference type="PANTHER" id="PTHR37542:SF1">
    <property type="entry name" value="PRION-INHIBITION AND PROPAGATION HELO DOMAIN-CONTAINING PROTEIN"/>
    <property type="match status" value="1"/>
</dbReference>
<protein>
    <recommendedName>
        <fullName evidence="4">Protein kinase domain-containing protein</fullName>
    </recommendedName>
</protein>
<evidence type="ECO:0000256" key="1">
    <source>
        <dbReference type="SAM" id="MobiDB-lite"/>
    </source>
</evidence>
<comment type="caution">
    <text evidence="2">The sequence shown here is derived from an EMBL/GenBank/DDBJ whole genome shotgun (WGS) entry which is preliminary data.</text>
</comment>
<accession>A0ABR1V810</accession>
<evidence type="ECO:0008006" key="4">
    <source>
        <dbReference type="Google" id="ProtNLM"/>
    </source>
</evidence>
<dbReference type="RefSeq" id="XP_066664084.1">
    <property type="nucleotide sequence ID" value="XM_066818392.1"/>
</dbReference>
<dbReference type="PANTHER" id="PTHR37542">
    <property type="entry name" value="HELO DOMAIN-CONTAINING PROTEIN-RELATED"/>
    <property type="match status" value="1"/>
</dbReference>
<evidence type="ECO:0000313" key="2">
    <source>
        <dbReference type="EMBL" id="KAK8067331.1"/>
    </source>
</evidence>
<dbReference type="InterPro" id="IPR011009">
    <property type="entry name" value="Kinase-like_dom_sf"/>
</dbReference>
<dbReference type="SUPFAM" id="SSF56112">
    <property type="entry name" value="Protein kinase-like (PK-like)"/>
    <property type="match status" value="1"/>
</dbReference>
<dbReference type="EMBL" id="JAQQWN010000009">
    <property type="protein sequence ID" value="KAK8067331.1"/>
    <property type="molecule type" value="Genomic_DNA"/>
</dbReference>
<evidence type="ECO:0000313" key="3">
    <source>
        <dbReference type="Proteomes" id="UP001433268"/>
    </source>
</evidence>
<feature type="region of interest" description="Disordered" evidence="1">
    <location>
        <begin position="158"/>
        <end position="180"/>
    </location>
</feature>
<gene>
    <name evidence="2" type="ORF">PG997_014078</name>
</gene>
<organism evidence="2 3">
    <name type="scientific">Apiospora hydei</name>
    <dbReference type="NCBI Taxonomy" id="1337664"/>
    <lineage>
        <taxon>Eukaryota</taxon>
        <taxon>Fungi</taxon>
        <taxon>Dikarya</taxon>
        <taxon>Ascomycota</taxon>
        <taxon>Pezizomycotina</taxon>
        <taxon>Sordariomycetes</taxon>
        <taxon>Xylariomycetidae</taxon>
        <taxon>Amphisphaeriales</taxon>
        <taxon>Apiosporaceae</taxon>
        <taxon>Apiospora</taxon>
    </lineage>
</organism>
<dbReference type="Gene3D" id="1.10.510.10">
    <property type="entry name" value="Transferase(Phosphotransferase) domain 1"/>
    <property type="match status" value="1"/>
</dbReference>
<feature type="compositionally biased region" description="Basic and acidic residues" evidence="1">
    <location>
        <begin position="161"/>
        <end position="171"/>
    </location>
</feature>
<proteinExistence type="predicted"/>
<dbReference type="Proteomes" id="UP001433268">
    <property type="component" value="Unassembled WGS sequence"/>
</dbReference>
<name>A0ABR1V810_9PEZI</name>
<sequence>MAEPGTILTAVELCFKLGVRIAEACETWKNADTEIRERAIRLNLYWAQTRTQIEFIQKVVKTIDKDLLETIDDVLGVLATKLSLASAKLDKLLESPGSAAAPASSTWKVKRGRYTLTKNAFDAIMDDLEQWQKRFDPCWFLMMRIASPVIDQELGALNENDADKGPKDQRPRTSSIATSATAVSLADGLRDALREPPQRTTSVFLPLDPSLDFSPIAFSSARLALRHRKDKPSKQFIVDRFGVLPQSNQLAVKKDARDLARKLANADPITFGLLKAKGVMTVQGHDSKHVEQFNFIYNVPDGLTSRTSLRQALMQDHDCLHLSQQIRMARDLATSVGFVHNFNFVHKNIHPESILLFENVESTSTSTFLVGFECFRSADAGTLKKGDAEWHKNLYRHPTRQESTQKRRISCNMTYTVLACARNPEPGPLLKEVQEESAVDPSNDDEGGGSMLPAEMREAYRIKDSLLSIAKTRLSRRMGPRYSAVVATCLTCLDANNEDFGDESE</sequence>